<proteinExistence type="predicted"/>
<protein>
    <recommendedName>
        <fullName evidence="3">GTPase</fullName>
    </recommendedName>
</protein>
<dbReference type="RefSeq" id="WP_060528341.1">
    <property type="nucleotide sequence ID" value="NZ_KQ557124.1"/>
</dbReference>
<reference evidence="1 2" key="1">
    <citation type="submission" date="2015-11" db="EMBL/GenBank/DDBJ databases">
        <title>The genome of Candidatus Endoriftia persephone in Ridgeia piscesae and population structure of the North Eastern Pacific vestimentiferan symbionts.</title>
        <authorList>
            <person name="Perez M."/>
            <person name="Juniper K.S."/>
        </authorList>
    </citation>
    <scope>NUCLEOTIDE SEQUENCE [LARGE SCALE GENOMIC DNA]</scope>
    <source>
        <strain evidence="1">Ind11</strain>
    </source>
</reference>
<name>A0A0T5YVN1_9GAMM</name>
<organism evidence="1 2">
    <name type="scientific">endosymbiont of Ridgeia piscesae</name>
    <dbReference type="NCBI Taxonomy" id="54398"/>
    <lineage>
        <taxon>Bacteria</taxon>
        <taxon>Pseudomonadati</taxon>
        <taxon>Pseudomonadota</taxon>
        <taxon>Gammaproteobacteria</taxon>
        <taxon>sulfur-oxidizing symbionts</taxon>
    </lineage>
</organism>
<evidence type="ECO:0008006" key="3">
    <source>
        <dbReference type="Google" id="ProtNLM"/>
    </source>
</evidence>
<sequence>MAKASRVGFKIPDQIKPDTKPFYANAKEVKVWAERLPVANIGETSRRVFKALMEFNRALIHPKERMMSVEAFREPVRYICSNLEKHFINVGFPLSGKARKIALLSRELCDELATAYKCVVEDLLNSASDKSDQKVLGVAIHRAMIYLSAVLHQSALVYEPYPSRIWRELHTLHRLARRYSLHALPVKDIVEGEPESSTIEQIYLRVLLYALASPYKLRQADNRYLYKDLMEWSQYARLYNQGEAPPEACFVVRQDADLQPAHHSLMEVSAEHRILLLDTRQLIEKLQDHFDDEHSSFADSGLLIGADRYSKGLLQQLISLWTTAPQREFVRTKLNFELRIAVGLAAIYGLLKTEEASSKAQNAERLQEDMNWISNKFDGDSSLQPPPDSATSGFTLIPIDTPRKDVRRSGFEEFGPNSRDEREPEPVEPIWGQATTTNASIDTHIFRTVNESAGGYCIDWRGSNPPAVKVGELIGIQSASSSGQFGVGLVRWMKNISADRLQVGLQMIAPNAVAISAQADGIPNAHPHECLLLPEVGTSGQPASFIGPDYPFNVGNKLLLDNGGNQYKIKLTRLLESTGAISQFQFTYVDHDTGDSHDREINEDSDFENIWSVI</sequence>
<gene>
    <name evidence="1" type="ORF">Ga0074115_10815</name>
</gene>
<comment type="caution">
    <text evidence="1">The sequence shown here is derived from an EMBL/GenBank/DDBJ whole genome shotgun (WGS) entry which is preliminary data.</text>
</comment>
<dbReference type="OrthoDB" id="5724405at2"/>
<evidence type="ECO:0000313" key="2">
    <source>
        <dbReference type="Proteomes" id="UP000051634"/>
    </source>
</evidence>
<dbReference type="Proteomes" id="UP000051634">
    <property type="component" value="Unassembled WGS sequence"/>
</dbReference>
<keyword evidence="2" id="KW-1185">Reference proteome</keyword>
<dbReference type="AlphaFoldDB" id="A0A0T5YVN1"/>
<dbReference type="EMBL" id="LDXT01000089">
    <property type="protein sequence ID" value="KRT54604.1"/>
    <property type="molecule type" value="Genomic_DNA"/>
</dbReference>
<accession>A0A0T5YVN1</accession>
<evidence type="ECO:0000313" key="1">
    <source>
        <dbReference type="EMBL" id="KRT54604.1"/>
    </source>
</evidence>